<organism evidence="2 3">
    <name type="scientific">Alicyclobacillus cycloheptanicus</name>
    <dbReference type="NCBI Taxonomy" id="1457"/>
    <lineage>
        <taxon>Bacteria</taxon>
        <taxon>Bacillati</taxon>
        <taxon>Bacillota</taxon>
        <taxon>Bacilli</taxon>
        <taxon>Bacillales</taxon>
        <taxon>Alicyclobacillaceae</taxon>
        <taxon>Alicyclobacillus</taxon>
    </lineage>
</organism>
<dbReference type="Proteomes" id="UP001232973">
    <property type="component" value="Unassembled WGS sequence"/>
</dbReference>
<comment type="caution">
    <text evidence="2">The sequence shown here is derived from an EMBL/GenBank/DDBJ whole genome shotgun (WGS) entry which is preliminary data.</text>
</comment>
<feature type="domain" description="DinB-like" evidence="1">
    <location>
        <begin position="31"/>
        <end position="164"/>
    </location>
</feature>
<dbReference type="InterPro" id="IPR024775">
    <property type="entry name" value="DinB-like"/>
</dbReference>
<accession>A0ABT9XMB8</accession>
<name>A0ABT9XMB8_9BACL</name>
<sequence length="173" mass="20014">MDEVRYPLGKFVPIQEVSDEQRKAWIKDIVDAPSKLNQAVESLLPEQLDTPYREGGWTVRQIVHHLAENDVLVYTRFKHALTEENPQILPAMENLWAELPDQSAPVSSSLRLFELIHERWAALLNGMSTEDFSRTFVHPASGVWSLDKALGVYSWHDRHHTAQIKAFRERMGW</sequence>
<dbReference type="Pfam" id="PF12867">
    <property type="entry name" value="DinB_2"/>
    <property type="match status" value="1"/>
</dbReference>
<proteinExistence type="predicted"/>
<dbReference type="Gene3D" id="1.20.120.450">
    <property type="entry name" value="dinb family like domain"/>
    <property type="match status" value="1"/>
</dbReference>
<evidence type="ECO:0000313" key="2">
    <source>
        <dbReference type="EMBL" id="MDQ0191457.1"/>
    </source>
</evidence>
<dbReference type="InterPro" id="IPR034660">
    <property type="entry name" value="DinB/YfiT-like"/>
</dbReference>
<dbReference type="SUPFAM" id="SSF109854">
    <property type="entry name" value="DinB/YfiT-like putative metalloenzymes"/>
    <property type="match status" value="1"/>
</dbReference>
<reference evidence="2 3" key="1">
    <citation type="submission" date="2023-07" db="EMBL/GenBank/DDBJ databases">
        <title>Genomic Encyclopedia of Type Strains, Phase IV (KMG-IV): sequencing the most valuable type-strain genomes for metagenomic binning, comparative biology and taxonomic classification.</title>
        <authorList>
            <person name="Goeker M."/>
        </authorList>
    </citation>
    <scope>NUCLEOTIDE SEQUENCE [LARGE SCALE GENOMIC DNA]</scope>
    <source>
        <strain evidence="2 3">DSM 4006</strain>
    </source>
</reference>
<keyword evidence="3" id="KW-1185">Reference proteome</keyword>
<dbReference type="NCBIfam" id="NF009807">
    <property type="entry name" value="PRK13291.1"/>
    <property type="match status" value="1"/>
</dbReference>
<protein>
    <submittedName>
        <fullName evidence="2">Damage-inducible protein DinB</fullName>
    </submittedName>
</protein>
<gene>
    <name evidence="2" type="ORF">J2S03_003328</name>
</gene>
<dbReference type="EMBL" id="JAUSTP010000044">
    <property type="protein sequence ID" value="MDQ0191457.1"/>
    <property type="molecule type" value="Genomic_DNA"/>
</dbReference>
<evidence type="ECO:0000259" key="1">
    <source>
        <dbReference type="Pfam" id="PF12867"/>
    </source>
</evidence>
<dbReference type="RefSeq" id="WP_274455468.1">
    <property type="nucleotide sequence ID" value="NZ_CP067097.1"/>
</dbReference>
<evidence type="ECO:0000313" key="3">
    <source>
        <dbReference type="Proteomes" id="UP001232973"/>
    </source>
</evidence>